<dbReference type="EMBL" id="BMAT01004146">
    <property type="protein sequence ID" value="GFR69042.1"/>
    <property type="molecule type" value="Genomic_DNA"/>
</dbReference>
<gene>
    <name evidence="2" type="ORF">ElyMa_002038700</name>
</gene>
<organism evidence="2 3">
    <name type="scientific">Elysia marginata</name>
    <dbReference type="NCBI Taxonomy" id="1093978"/>
    <lineage>
        <taxon>Eukaryota</taxon>
        <taxon>Metazoa</taxon>
        <taxon>Spiralia</taxon>
        <taxon>Lophotrochozoa</taxon>
        <taxon>Mollusca</taxon>
        <taxon>Gastropoda</taxon>
        <taxon>Heterobranchia</taxon>
        <taxon>Euthyneura</taxon>
        <taxon>Panpulmonata</taxon>
        <taxon>Sacoglossa</taxon>
        <taxon>Placobranchoidea</taxon>
        <taxon>Plakobranchidae</taxon>
        <taxon>Elysia</taxon>
    </lineage>
</organism>
<keyword evidence="3" id="KW-1185">Reference proteome</keyword>
<feature type="region of interest" description="Disordered" evidence="1">
    <location>
        <begin position="30"/>
        <end position="73"/>
    </location>
</feature>
<proteinExistence type="predicted"/>
<reference evidence="2 3" key="1">
    <citation type="journal article" date="2021" name="Elife">
        <title>Chloroplast acquisition without the gene transfer in kleptoplastic sea slugs, Plakobranchus ocellatus.</title>
        <authorList>
            <person name="Maeda T."/>
            <person name="Takahashi S."/>
            <person name="Yoshida T."/>
            <person name="Shimamura S."/>
            <person name="Takaki Y."/>
            <person name="Nagai Y."/>
            <person name="Toyoda A."/>
            <person name="Suzuki Y."/>
            <person name="Arimoto A."/>
            <person name="Ishii H."/>
            <person name="Satoh N."/>
            <person name="Nishiyama T."/>
            <person name="Hasebe M."/>
            <person name="Maruyama T."/>
            <person name="Minagawa J."/>
            <person name="Obokata J."/>
            <person name="Shigenobu S."/>
        </authorList>
    </citation>
    <scope>NUCLEOTIDE SEQUENCE [LARGE SCALE GENOMIC DNA]</scope>
</reference>
<dbReference type="AlphaFoldDB" id="A0AAV4F748"/>
<dbReference type="Proteomes" id="UP000762676">
    <property type="component" value="Unassembled WGS sequence"/>
</dbReference>
<name>A0AAV4F748_9GAST</name>
<accession>A0AAV4F748</accession>
<evidence type="ECO:0000313" key="3">
    <source>
        <dbReference type="Proteomes" id="UP000762676"/>
    </source>
</evidence>
<evidence type="ECO:0000313" key="2">
    <source>
        <dbReference type="EMBL" id="GFR69042.1"/>
    </source>
</evidence>
<sequence>MLAIPSKRASSLSLASQYLSGPLKLSEFVAEGEPREEIEDPEQEKTQPQCKERQARKRKQNHGMEYTSESGKLFKNNKVKEPCDVEVCKKRGLSCHRFGEKLRSDSNGGFYESGQLADQRRWILSYVDVQKPKRTKDTSRKGREISPTL</sequence>
<protein>
    <submittedName>
        <fullName evidence="2">Uncharacterized protein</fullName>
    </submittedName>
</protein>
<evidence type="ECO:0000256" key="1">
    <source>
        <dbReference type="SAM" id="MobiDB-lite"/>
    </source>
</evidence>
<comment type="caution">
    <text evidence="2">The sequence shown here is derived from an EMBL/GenBank/DDBJ whole genome shotgun (WGS) entry which is preliminary data.</text>
</comment>